<proteinExistence type="predicted"/>
<sequence>MIKIIALGAWVCAVSLGSSFLVASMQSGAAPAEAAAEPTYFQGLDYRKTSDITVPMISDKGLEGYILARFVYTIDGKTVSELKVPPDPFVIDSAFRRIYSLDGFDFGQPQRFDLKALTTQVRDDVNAVYKTALVEEVLVDKFDYIRRNEVRGAEEQAAALQQK</sequence>
<reference evidence="1" key="1">
    <citation type="submission" date="2022-11" db="EMBL/GenBank/DDBJ databases">
        <title>beta-Carotene-producing bacterium, Jeongeuplla avenae sp. nov., alleviates the salt stress of Arabidopsis seedlings.</title>
        <authorList>
            <person name="Jiang L."/>
            <person name="Lee J."/>
        </authorList>
    </citation>
    <scope>NUCLEOTIDE SEQUENCE</scope>
    <source>
        <strain evidence="1">DY_R2A_6</strain>
    </source>
</reference>
<accession>A0ACD4NTE4</accession>
<keyword evidence="2" id="KW-1185">Reference proteome</keyword>
<evidence type="ECO:0000313" key="2">
    <source>
        <dbReference type="Proteomes" id="UP001163223"/>
    </source>
</evidence>
<name>A0ACD4NTE4_9HYPH</name>
<gene>
    <name evidence="1" type="ORF">OXU80_07200</name>
</gene>
<evidence type="ECO:0000313" key="1">
    <source>
        <dbReference type="EMBL" id="WAJ29989.1"/>
    </source>
</evidence>
<dbReference type="Proteomes" id="UP001163223">
    <property type="component" value="Chromosome"/>
</dbReference>
<protein>
    <submittedName>
        <fullName evidence="1">Uncharacterized protein</fullName>
    </submittedName>
</protein>
<organism evidence="1 2">
    <name type="scientific">Antarcticirhabdus aurantiaca</name>
    <dbReference type="NCBI Taxonomy" id="2606717"/>
    <lineage>
        <taxon>Bacteria</taxon>
        <taxon>Pseudomonadati</taxon>
        <taxon>Pseudomonadota</taxon>
        <taxon>Alphaproteobacteria</taxon>
        <taxon>Hyphomicrobiales</taxon>
        <taxon>Aurantimonadaceae</taxon>
        <taxon>Antarcticirhabdus</taxon>
    </lineage>
</organism>
<dbReference type="EMBL" id="CP113520">
    <property type="protein sequence ID" value="WAJ29989.1"/>
    <property type="molecule type" value="Genomic_DNA"/>
</dbReference>